<dbReference type="PANTHER" id="PTHR46494:SF1">
    <property type="entry name" value="CORA FAMILY METAL ION TRANSPORTER (EUROFUNG)"/>
    <property type="match status" value="1"/>
</dbReference>
<keyword evidence="11" id="KW-1185">Reference proteome</keyword>
<feature type="transmembrane region" description="Helical" evidence="9">
    <location>
        <begin position="340"/>
        <end position="360"/>
    </location>
</feature>
<sequence length="366" mass="40792">MESWATVTDAPVPAPRPAAGDPQTPGAHDRSVTTAQPPQCPTRTRLYQQGRMTAEGFPAEEISDRLASAPDAVVWLDLHEPNEADLGIVVQEFGLHPLAVEDAIQDEQRPKLDRYPTHLFANMYAVAFDAESADLSATEISAFVTPRALITVRKSAFDVDALQDRWDASPELASGGVGFLVHGLLDAVVDGQYDVSEQLDDTLDDLEDQVFVPRRDAGTDIRRRAFELRRVVLQLRRLVAPMREVVERVLRNTGEHHLAHDFLTPYYEDVHDHVLRAAETVENARDRIASILESEQNIQGQQLNEVTKKLAAWAAIIAVPTAVTGYYGQNVPYPGFDQHWGWITSTAVIVILSAGLWLLLRRRNWL</sequence>
<evidence type="ECO:0000256" key="5">
    <source>
        <dbReference type="ARBA" id="ARBA00022692"/>
    </source>
</evidence>
<comment type="subcellular location">
    <subcellularLocation>
        <location evidence="1">Cell membrane</location>
        <topology evidence="1">Multi-pass membrane protein</topology>
    </subcellularLocation>
</comment>
<dbReference type="PANTHER" id="PTHR46494">
    <property type="entry name" value="CORA FAMILY METAL ION TRANSPORTER (EUROFUNG)"/>
    <property type="match status" value="1"/>
</dbReference>
<dbReference type="Proteomes" id="UP001501676">
    <property type="component" value="Unassembled WGS sequence"/>
</dbReference>
<evidence type="ECO:0000256" key="2">
    <source>
        <dbReference type="ARBA" id="ARBA00009765"/>
    </source>
</evidence>
<evidence type="ECO:0000313" key="11">
    <source>
        <dbReference type="Proteomes" id="UP001501676"/>
    </source>
</evidence>
<evidence type="ECO:0000313" key="10">
    <source>
        <dbReference type="EMBL" id="GAA3381636.1"/>
    </source>
</evidence>
<evidence type="ECO:0000256" key="6">
    <source>
        <dbReference type="ARBA" id="ARBA00022989"/>
    </source>
</evidence>
<dbReference type="InterPro" id="IPR045861">
    <property type="entry name" value="CorA_cytoplasmic_dom"/>
</dbReference>
<comment type="similarity">
    <text evidence="2">Belongs to the CorA metal ion transporter (MIT) (TC 1.A.35) family.</text>
</comment>
<dbReference type="CDD" id="cd12822">
    <property type="entry name" value="TmCorA-like"/>
    <property type="match status" value="1"/>
</dbReference>
<feature type="compositionally biased region" description="Polar residues" evidence="8">
    <location>
        <begin position="32"/>
        <end position="42"/>
    </location>
</feature>
<dbReference type="SUPFAM" id="SSF144083">
    <property type="entry name" value="Magnesium transport protein CorA, transmembrane region"/>
    <property type="match status" value="1"/>
</dbReference>
<feature type="transmembrane region" description="Helical" evidence="9">
    <location>
        <begin position="310"/>
        <end position="328"/>
    </location>
</feature>
<keyword evidence="4" id="KW-1003">Cell membrane</keyword>
<protein>
    <submittedName>
        <fullName evidence="10">Magnesium transporter CorA family protein</fullName>
    </submittedName>
</protein>
<keyword evidence="6 9" id="KW-1133">Transmembrane helix</keyword>
<evidence type="ECO:0000256" key="4">
    <source>
        <dbReference type="ARBA" id="ARBA00022475"/>
    </source>
</evidence>
<gene>
    <name evidence="10" type="ORF">GCM10020369_00340</name>
</gene>
<keyword evidence="5 9" id="KW-0812">Transmembrane</keyword>
<reference evidence="11" key="1">
    <citation type="journal article" date="2019" name="Int. J. Syst. Evol. Microbiol.">
        <title>The Global Catalogue of Microorganisms (GCM) 10K type strain sequencing project: providing services to taxonomists for standard genome sequencing and annotation.</title>
        <authorList>
            <consortium name="The Broad Institute Genomics Platform"/>
            <consortium name="The Broad Institute Genome Sequencing Center for Infectious Disease"/>
            <person name="Wu L."/>
            <person name="Ma J."/>
        </authorList>
    </citation>
    <scope>NUCLEOTIDE SEQUENCE [LARGE SCALE GENOMIC DNA]</scope>
    <source>
        <strain evidence="11">JCM 9458</strain>
    </source>
</reference>
<proteinExistence type="inferred from homology"/>
<evidence type="ECO:0000256" key="3">
    <source>
        <dbReference type="ARBA" id="ARBA00022448"/>
    </source>
</evidence>
<dbReference type="InterPro" id="IPR045863">
    <property type="entry name" value="CorA_TM1_TM2"/>
</dbReference>
<name>A0ABP6SNS6_9ACTN</name>
<evidence type="ECO:0000256" key="7">
    <source>
        <dbReference type="ARBA" id="ARBA00023136"/>
    </source>
</evidence>
<dbReference type="SUPFAM" id="SSF143865">
    <property type="entry name" value="CorA soluble domain-like"/>
    <property type="match status" value="1"/>
</dbReference>
<dbReference type="InterPro" id="IPR002523">
    <property type="entry name" value="MgTranspt_CorA/ZnTranspt_ZntB"/>
</dbReference>
<comment type="caution">
    <text evidence="10">The sequence shown here is derived from an EMBL/GenBank/DDBJ whole genome shotgun (WGS) entry which is preliminary data.</text>
</comment>
<accession>A0ABP6SNS6</accession>
<keyword evidence="7 9" id="KW-0472">Membrane</keyword>
<keyword evidence="3" id="KW-0813">Transport</keyword>
<evidence type="ECO:0000256" key="8">
    <source>
        <dbReference type="SAM" id="MobiDB-lite"/>
    </source>
</evidence>
<feature type="region of interest" description="Disordered" evidence="8">
    <location>
        <begin position="1"/>
        <end position="42"/>
    </location>
</feature>
<evidence type="ECO:0000256" key="1">
    <source>
        <dbReference type="ARBA" id="ARBA00004651"/>
    </source>
</evidence>
<dbReference type="Gene3D" id="1.20.58.340">
    <property type="entry name" value="Magnesium transport protein CorA, transmembrane region"/>
    <property type="match status" value="2"/>
</dbReference>
<dbReference type="EMBL" id="BAAAYN010000001">
    <property type="protein sequence ID" value="GAA3381636.1"/>
    <property type="molecule type" value="Genomic_DNA"/>
</dbReference>
<organism evidence="10 11">
    <name type="scientific">Cryptosporangium minutisporangium</name>
    <dbReference type="NCBI Taxonomy" id="113569"/>
    <lineage>
        <taxon>Bacteria</taxon>
        <taxon>Bacillati</taxon>
        <taxon>Actinomycetota</taxon>
        <taxon>Actinomycetes</taxon>
        <taxon>Cryptosporangiales</taxon>
        <taxon>Cryptosporangiaceae</taxon>
        <taxon>Cryptosporangium</taxon>
    </lineage>
</organism>
<evidence type="ECO:0000256" key="9">
    <source>
        <dbReference type="SAM" id="Phobius"/>
    </source>
</evidence>
<dbReference type="Pfam" id="PF01544">
    <property type="entry name" value="CorA"/>
    <property type="match status" value="1"/>
</dbReference>
<dbReference type="Gene3D" id="3.30.460.20">
    <property type="entry name" value="CorA soluble domain-like"/>
    <property type="match status" value="1"/>
</dbReference>